<dbReference type="STRING" id="317577.GCA_000419625_02798"/>
<keyword evidence="4" id="KW-1185">Reference proteome</keyword>
<feature type="domain" description="DUF1989" evidence="2">
    <location>
        <begin position="16"/>
        <end position="182"/>
    </location>
</feature>
<protein>
    <submittedName>
        <fullName evidence="3">Urea carboxylase-associated protein</fullName>
    </submittedName>
</protein>
<name>A0A221T0E8_9DEIO</name>
<organism evidence="3 4">
    <name type="scientific">Deinococcus ficus</name>
    <dbReference type="NCBI Taxonomy" id="317577"/>
    <lineage>
        <taxon>Bacteria</taxon>
        <taxon>Thermotogati</taxon>
        <taxon>Deinococcota</taxon>
        <taxon>Deinococci</taxon>
        <taxon>Deinococcales</taxon>
        <taxon>Deinococcaceae</taxon>
        <taxon>Deinococcus</taxon>
    </lineage>
</organism>
<dbReference type="AlphaFoldDB" id="A0A221T0E8"/>
<accession>A0A221T0E8</accession>
<dbReference type="Proteomes" id="UP000259030">
    <property type="component" value="Plasmid pDFI1"/>
</dbReference>
<evidence type="ECO:0000256" key="1">
    <source>
        <dbReference type="SAM" id="MobiDB-lite"/>
    </source>
</evidence>
<sequence>MTQIPDLRPTEQRPARIAPQSGTGFRLSRGETLVVIDPMGEQVADLMAFAADEPAEWLSSGRTFDYNETIYLTSGHKLYSNRSRVMFTLLRDDVGRHDFLLTPCSPETFELLYPPGTAEGHPSCFGNLVAAFAPFGIQPDQIPTTLNIFMNVLVDASGRLHIGPPVSRPGQRLELRAEMDLIVGLTACSAEGSNNGTFKPIDFYVLPAKEDQSRLGGTQDRKHSH</sequence>
<evidence type="ECO:0000259" key="2">
    <source>
        <dbReference type="Pfam" id="PF09347"/>
    </source>
</evidence>
<dbReference type="PANTHER" id="PTHR31527">
    <property type="entry name" value="RE64534P"/>
    <property type="match status" value="1"/>
</dbReference>
<geneLocation type="plasmid" evidence="4">
    <name>pdfi1</name>
</geneLocation>
<dbReference type="InterPro" id="IPR018959">
    <property type="entry name" value="DUF1989"/>
</dbReference>
<dbReference type="EMBL" id="CP021082">
    <property type="protein sequence ID" value="ASN82373.1"/>
    <property type="molecule type" value="Genomic_DNA"/>
</dbReference>
<dbReference type="Pfam" id="PF09347">
    <property type="entry name" value="DUF1989"/>
    <property type="match status" value="1"/>
</dbReference>
<proteinExistence type="predicted"/>
<reference evidence="3 4" key="1">
    <citation type="submission" date="2017-05" db="EMBL/GenBank/DDBJ databases">
        <title>The complete genome sequence of Deinococcus ficus isolated from the rhizosphere of the Ficus religiosa L. in Taiwan.</title>
        <authorList>
            <person name="Wu K.-M."/>
            <person name="Liao T.-L."/>
            <person name="Liu Y.-M."/>
            <person name="Young C.-C."/>
            <person name="Tsai S.-F."/>
        </authorList>
    </citation>
    <scope>NUCLEOTIDE SEQUENCE [LARGE SCALE GENOMIC DNA]</scope>
    <source>
        <strain evidence="3 4">CC-FR2-10</strain>
        <plasmid evidence="4">pdfi1</plasmid>
    </source>
</reference>
<evidence type="ECO:0000313" key="3">
    <source>
        <dbReference type="EMBL" id="ASN82373.1"/>
    </source>
</evidence>
<evidence type="ECO:0000313" key="4">
    <source>
        <dbReference type="Proteomes" id="UP000259030"/>
    </source>
</evidence>
<gene>
    <name evidence="3" type="ORF">DFI_14380</name>
</gene>
<dbReference type="PANTHER" id="PTHR31527:SF0">
    <property type="entry name" value="RE64534P"/>
    <property type="match status" value="1"/>
</dbReference>
<feature type="region of interest" description="Disordered" evidence="1">
    <location>
        <begin position="1"/>
        <end position="23"/>
    </location>
</feature>
<dbReference type="RefSeq" id="WP_051308052.1">
    <property type="nucleotide sequence ID" value="NZ_CP021082.1"/>
</dbReference>
<keyword evidence="3" id="KW-0614">Plasmid</keyword>
<dbReference type="KEGG" id="dfc:DFI_14380"/>